<accession>A0A834XK75</accession>
<dbReference type="AlphaFoldDB" id="A0A834XK75"/>
<reference evidence="1" key="1">
    <citation type="submission" date="2020-09" db="EMBL/GenBank/DDBJ databases">
        <title>Genome-Enabled Discovery of Anthraquinone Biosynthesis in Senna tora.</title>
        <authorList>
            <person name="Kang S.-H."/>
            <person name="Pandey R.P."/>
            <person name="Lee C.-M."/>
            <person name="Sim J.-S."/>
            <person name="Jeong J.-T."/>
            <person name="Choi B.-S."/>
            <person name="Jung M."/>
            <person name="Ginzburg D."/>
            <person name="Zhao K."/>
            <person name="Won S.Y."/>
            <person name="Oh T.-J."/>
            <person name="Yu Y."/>
            <person name="Kim N.-H."/>
            <person name="Lee O.R."/>
            <person name="Lee T.-H."/>
            <person name="Bashyal P."/>
            <person name="Kim T.-S."/>
            <person name="Lee W.-H."/>
            <person name="Kawkins C."/>
            <person name="Kim C.-K."/>
            <person name="Kim J.S."/>
            <person name="Ahn B.O."/>
            <person name="Rhee S.Y."/>
            <person name="Sohng J.K."/>
        </authorList>
    </citation>
    <scope>NUCLEOTIDE SEQUENCE</scope>
    <source>
        <tissue evidence="1">Leaf</tissue>
    </source>
</reference>
<keyword evidence="2" id="KW-1185">Reference proteome</keyword>
<dbReference type="Proteomes" id="UP000634136">
    <property type="component" value="Unassembled WGS sequence"/>
</dbReference>
<gene>
    <name evidence="1" type="ORF">G2W53_002266</name>
</gene>
<sequence>MRCVTCEGFDKRYLLGNNKIVAIPLEDTMGFLINNKYKVCRYNSSLCISFLRKCNFRSFLPTRFDLNYSENKWEMQYASSSLFYKKLEDEEQKGVLINSTEKQEQHYSLD</sequence>
<evidence type="ECO:0000313" key="2">
    <source>
        <dbReference type="Proteomes" id="UP000634136"/>
    </source>
</evidence>
<proteinExistence type="predicted"/>
<name>A0A834XK75_9FABA</name>
<protein>
    <submittedName>
        <fullName evidence="1">DnaJ-like protein subfamily B member 1</fullName>
    </submittedName>
</protein>
<organism evidence="1 2">
    <name type="scientific">Senna tora</name>
    <dbReference type="NCBI Taxonomy" id="362788"/>
    <lineage>
        <taxon>Eukaryota</taxon>
        <taxon>Viridiplantae</taxon>
        <taxon>Streptophyta</taxon>
        <taxon>Embryophyta</taxon>
        <taxon>Tracheophyta</taxon>
        <taxon>Spermatophyta</taxon>
        <taxon>Magnoliopsida</taxon>
        <taxon>eudicotyledons</taxon>
        <taxon>Gunneridae</taxon>
        <taxon>Pentapetalae</taxon>
        <taxon>rosids</taxon>
        <taxon>fabids</taxon>
        <taxon>Fabales</taxon>
        <taxon>Fabaceae</taxon>
        <taxon>Caesalpinioideae</taxon>
        <taxon>Cassia clade</taxon>
        <taxon>Senna</taxon>
    </lineage>
</organism>
<evidence type="ECO:0000313" key="1">
    <source>
        <dbReference type="EMBL" id="KAF7845361.1"/>
    </source>
</evidence>
<comment type="caution">
    <text evidence="1">The sequence shown here is derived from an EMBL/GenBank/DDBJ whole genome shotgun (WGS) entry which is preliminary data.</text>
</comment>
<dbReference type="EMBL" id="JAAIUW010000001">
    <property type="protein sequence ID" value="KAF7845361.1"/>
    <property type="molecule type" value="Genomic_DNA"/>
</dbReference>